<sequence>MAQVKVLADALNSINTAAKRRRLGSYQAMLQSYFQFLTVMMKHSYVGQFEIIDAHRAWKIVVNPTGRLNKRGVISPICDVQLKDLEKWQNNPLPFHQCGFIVLTTSSGIMNHEEARQKHPAGKIWGFFFYRCNKFVQTECLNGREKKMHSSIFTSPHGWPALSEHLPEP</sequence>
<evidence type="ECO:0000256" key="5">
    <source>
        <dbReference type="ARBA" id="ARBA00035422"/>
    </source>
</evidence>
<dbReference type="PANTHER" id="PTHR11758">
    <property type="entry name" value="40S RIBOSOMAL PROTEIN S15A"/>
    <property type="match status" value="1"/>
</dbReference>
<evidence type="ECO:0000313" key="7">
    <source>
        <dbReference type="Proteomes" id="UP000694856"/>
    </source>
</evidence>
<proteinExistence type="inferred from homology"/>
<dbReference type="SUPFAM" id="SSF56047">
    <property type="entry name" value="Ribosomal protein S8"/>
    <property type="match status" value="1"/>
</dbReference>
<evidence type="ECO:0000256" key="3">
    <source>
        <dbReference type="ARBA" id="ARBA00023274"/>
    </source>
</evidence>
<reference evidence="8" key="1">
    <citation type="submission" date="2025-08" db="UniProtKB">
        <authorList>
            <consortium name="RefSeq"/>
        </authorList>
    </citation>
    <scope>IDENTIFICATION</scope>
    <source>
        <tissue evidence="8">Ear skin</tissue>
    </source>
</reference>
<protein>
    <recommendedName>
        <fullName evidence="4">Small ribosomal subunit protein uS8</fullName>
    </recommendedName>
    <alternativeName>
        <fullName evidence="5">40S ribosomal protein S15a</fullName>
    </alternativeName>
</protein>
<dbReference type="GO" id="GO:1990904">
    <property type="term" value="C:ribonucleoprotein complex"/>
    <property type="evidence" value="ECO:0007669"/>
    <property type="project" value="UniProtKB-KW"/>
</dbReference>
<dbReference type="GO" id="GO:0006412">
    <property type="term" value="P:translation"/>
    <property type="evidence" value="ECO:0007669"/>
    <property type="project" value="InterPro"/>
</dbReference>
<organism evidence="7 8">
    <name type="scientific">Camelus ferus</name>
    <name type="common">Wild bactrian camel</name>
    <name type="synonym">Camelus bactrianus ferus</name>
    <dbReference type="NCBI Taxonomy" id="419612"/>
    <lineage>
        <taxon>Eukaryota</taxon>
        <taxon>Metazoa</taxon>
        <taxon>Chordata</taxon>
        <taxon>Craniata</taxon>
        <taxon>Vertebrata</taxon>
        <taxon>Euteleostomi</taxon>
        <taxon>Mammalia</taxon>
        <taxon>Eutheria</taxon>
        <taxon>Laurasiatheria</taxon>
        <taxon>Artiodactyla</taxon>
        <taxon>Tylopoda</taxon>
        <taxon>Camelidae</taxon>
        <taxon>Camelus</taxon>
    </lineage>
</organism>
<dbReference type="GeneID" id="116658379"/>
<gene>
    <name evidence="8" type="primary">LOC116658379</name>
</gene>
<dbReference type="FunFam" id="3.30.1490.10:FF:000002">
    <property type="entry name" value="40S ribosomal protein S15a"/>
    <property type="match status" value="1"/>
</dbReference>
<dbReference type="InterPro" id="IPR047863">
    <property type="entry name" value="Ribosomal_uS8_CS"/>
</dbReference>
<comment type="similarity">
    <text evidence="1 6">Belongs to the universal ribosomal protein uS8 family.</text>
</comment>
<dbReference type="Pfam" id="PF00410">
    <property type="entry name" value="Ribosomal_S8"/>
    <property type="match status" value="1"/>
</dbReference>
<accession>A0A8B8RNL3</accession>
<name>A0A8B8RNL3_CAMFR</name>
<keyword evidence="3 6" id="KW-0687">Ribonucleoprotein</keyword>
<dbReference type="KEGG" id="cfr:116658379"/>
<dbReference type="Gene3D" id="3.30.1490.10">
    <property type="match status" value="1"/>
</dbReference>
<evidence type="ECO:0000256" key="2">
    <source>
        <dbReference type="ARBA" id="ARBA00022980"/>
    </source>
</evidence>
<dbReference type="InterPro" id="IPR000630">
    <property type="entry name" value="Ribosomal_uS8"/>
</dbReference>
<dbReference type="GO" id="GO:0003735">
    <property type="term" value="F:structural constituent of ribosome"/>
    <property type="evidence" value="ECO:0007669"/>
    <property type="project" value="InterPro"/>
</dbReference>
<dbReference type="RefSeq" id="XP_032319397.1">
    <property type="nucleotide sequence ID" value="XM_032463506.1"/>
</dbReference>
<evidence type="ECO:0000256" key="1">
    <source>
        <dbReference type="ARBA" id="ARBA00006471"/>
    </source>
</evidence>
<dbReference type="AlphaFoldDB" id="A0A8B8RNL3"/>
<dbReference type="PROSITE" id="PS00053">
    <property type="entry name" value="RIBOSOMAL_S8"/>
    <property type="match status" value="1"/>
</dbReference>
<dbReference type="Gene3D" id="3.30.1370.30">
    <property type="match status" value="1"/>
</dbReference>
<evidence type="ECO:0000313" key="8">
    <source>
        <dbReference type="RefSeq" id="XP_032319397.1"/>
    </source>
</evidence>
<dbReference type="GO" id="GO:0005840">
    <property type="term" value="C:ribosome"/>
    <property type="evidence" value="ECO:0007669"/>
    <property type="project" value="UniProtKB-KW"/>
</dbReference>
<evidence type="ECO:0000256" key="4">
    <source>
        <dbReference type="ARBA" id="ARBA00035258"/>
    </source>
</evidence>
<dbReference type="InterPro" id="IPR035987">
    <property type="entry name" value="Ribosomal_uS8_sf"/>
</dbReference>
<keyword evidence="7" id="KW-1185">Reference proteome</keyword>
<keyword evidence="2 6" id="KW-0689">Ribosomal protein</keyword>
<dbReference type="Proteomes" id="UP000694856">
    <property type="component" value="Chromosome 20"/>
</dbReference>
<evidence type="ECO:0000256" key="6">
    <source>
        <dbReference type="RuleBase" id="RU003660"/>
    </source>
</evidence>